<evidence type="ECO:0000256" key="3">
    <source>
        <dbReference type="ARBA" id="ARBA00022741"/>
    </source>
</evidence>
<dbReference type="SUPFAM" id="SSF69572">
    <property type="entry name" value="Activating enzymes of the ubiquitin-like proteins"/>
    <property type="match status" value="1"/>
</dbReference>
<dbReference type="Gene3D" id="3.40.50.720">
    <property type="entry name" value="NAD(P)-binding Rossmann-like Domain"/>
    <property type="match status" value="1"/>
</dbReference>
<keyword evidence="3" id="KW-0547">Nucleotide-binding</keyword>
<evidence type="ECO:0000313" key="14">
    <source>
        <dbReference type="EMBL" id="NNV53916.1"/>
    </source>
</evidence>
<dbReference type="GO" id="GO:0008146">
    <property type="term" value="F:sulfotransferase activity"/>
    <property type="evidence" value="ECO:0007669"/>
    <property type="project" value="TreeGrafter"/>
</dbReference>
<evidence type="ECO:0000256" key="6">
    <source>
        <dbReference type="ARBA" id="ARBA00055169"/>
    </source>
</evidence>
<evidence type="ECO:0000313" key="15">
    <source>
        <dbReference type="Proteomes" id="UP000598971"/>
    </source>
</evidence>
<evidence type="ECO:0000256" key="1">
    <source>
        <dbReference type="ARBA" id="ARBA00009919"/>
    </source>
</evidence>
<evidence type="ECO:0000256" key="5">
    <source>
        <dbReference type="ARBA" id="ARBA00052218"/>
    </source>
</evidence>
<dbReference type="InterPro" id="IPR035985">
    <property type="entry name" value="Ubiquitin-activating_enz"/>
</dbReference>
<comment type="catalytic activity">
    <reaction evidence="5">
        <text>[molybdopterin-synthase sulfur-carrier protein]-C-terminal Gly-Gly + ATP + H(+) = [molybdopterin-synthase sulfur-carrier protein]-C-terminal Gly-Gly-AMP + diphosphate</text>
        <dbReference type="Rhea" id="RHEA:43616"/>
        <dbReference type="Rhea" id="RHEA-COMP:12159"/>
        <dbReference type="Rhea" id="RHEA-COMP:12202"/>
        <dbReference type="ChEBI" id="CHEBI:15378"/>
        <dbReference type="ChEBI" id="CHEBI:30616"/>
        <dbReference type="ChEBI" id="CHEBI:33019"/>
        <dbReference type="ChEBI" id="CHEBI:90618"/>
        <dbReference type="ChEBI" id="CHEBI:90778"/>
        <dbReference type="EC" id="2.7.7.80"/>
    </reaction>
</comment>
<sequence>MIPQENAHLRYACQLVLPGFNVEAQQKLANAKVLLVGAGGLGCPAAQYLVAAGIGSITIVDDDVISAGNLHRQILYAQHEIGRFKATIAAEKLQLQNPFITINAVIERVGADNVMELVRHCDIVVDGTDNFDTRYLLNDACYLLKKPLVYGAIYQYEGQVAVWNIATTDGKRTPHYRDVFPSVDATMVPNCAEGGVLPTIAGIIGCMQANEVIKYITGIGEILAAKLLMLDVQTLQSRIIQLQPASHTVVEALPKPIIAPEISISTYKANIAQYFLVDIRTSAERAFAHMGGVHLPMENLKDNPQLLDQEKPVLLYCASGKRSYELVKILQQVTDTPLYSLKGGMKAWLEA</sequence>
<evidence type="ECO:0000256" key="4">
    <source>
        <dbReference type="ARBA" id="ARBA00022840"/>
    </source>
</evidence>
<dbReference type="Proteomes" id="UP000598971">
    <property type="component" value="Unassembled WGS sequence"/>
</dbReference>
<keyword evidence="2" id="KW-0808">Transferase</keyword>
<evidence type="ECO:0000256" key="12">
    <source>
        <dbReference type="ARBA" id="ARBA00078531"/>
    </source>
</evidence>
<dbReference type="GO" id="GO:0008641">
    <property type="term" value="F:ubiquitin-like modifier activating enzyme activity"/>
    <property type="evidence" value="ECO:0007669"/>
    <property type="project" value="InterPro"/>
</dbReference>
<evidence type="ECO:0000256" key="9">
    <source>
        <dbReference type="ARBA" id="ARBA00073635"/>
    </source>
</evidence>
<dbReference type="GO" id="GO:0005829">
    <property type="term" value="C:cytosol"/>
    <property type="evidence" value="ECO:0007669"/>
    <property type="project" value="TreeGrafter"/>
</dbReference>
<protein>
    <recommendedName>
        <fullName evidence="9">Molybdopterin-synthase adenylyltransferase</fullName>
        <ecNumber evidence="8">2.7.7.80</ecNumber>
    </recommendedName>
    <alternativeName>
        <fullName evidence="12">MoaD protein adenylase</fullName>
    </alternativeName>
    <alternativeName>
        <fullName evidence="10">Molybdopterin-converting factor subunit 1 adenylase</fullName>
    </alternativeName>
    <alternativeName>
        <fullName evidence="11">Sulfur carrier protein MoaD adenylyltransferase</fullName>
    </alternativeName>
</protein>
<proteinExistence type="inferred from homology"/>
<evidence type="ECO:0000256" key="7">
    <source>
        <dbReference type="ARBA" id="ARBA00063809"/>
    </source>
</evidence>
<dbReference type="InterPro" id="IPR045886">
    <property type="entry name" value="ThiF/MoeB/HesA"/>
</dbReference>
<dbReference type="PANTHER" id="PTHR10953">
    <property type="entry name" value="UBIQUITIN-ACTIVATING ENZYME E1"/>
    <property type="match status" value="1"/>
</dbReference>
<dbReference type="GO" id="GO:0061605">
    <property type="term" value="F:molybdopterin-synthase adenylyltransferase activity"/>
    <property type="evidence" value="ECO:0007669"/>
    <property type="project" value="UniProtKB-EC"/>
</dbReference>
<evidence type="ECO:0000256" key="10">
    <source>
        <dbReference type="ARBA" id="ARBA00075110"/>
    </source>
</evidence>
<dbReference type="SMART" id="SM00450">
    <property type="entry name" value="RHOD"/>
    <property type="match status" value="1"/>
</dbReference>
<dbReference type="InterPro" id="IPR036873">
    <property type="entry name" value="Rhodanese-like_dom_sf"/>
</dbReference>
<evidence type="ECO:0000256" key="8">
    <source>
        <dbReference type="ARBA" id="ARBA00066884"/>
    </source>
</evidence>
<dbReference type="Gene3D" id="3.40.250.10">
    <property type="entry name" value="Rhodanese-like domain"/>
    <property type="match status" value="1"/>
</dbReference>
<organism evidence="14 15">
    <name type="scientific">Limnovirga soli</name>
    <dbReference type="NCBI Taxonomy" id="2656915"/>
    <lineage>
        <taxon>Bacteria</taxon>
        <taxon>Pseudomonadati</taxon>
        <taxon>Bacteroidota</taxon>
        <taxon>Chitinophagia</taxon>
        <taxon>Chitinophagales</taxon>
        <taxon>Chitinophagaceae</taxon>
        <taxon>Limnovirga</taxon>
    </lineage>
</organism>
<dbReference type="InterPro" id="IPR001763">
    <property type="entry name" value="Rhodanese-like_dom"/>
</dbReference>
<dbReference type="CDD" id="cd00757">
    <property type="entry name" value="ThiF_MoeB_HesA_family"/>
    <property type="match status" value="1"/>
</dbReference>
<dbReference type="InterPro" id="IPR000594">
    <property type="entry name" value="ThiF_NAD_FAD-bd"/>
</dbReference>
<dbReference type="FunFam" id="3.40.50.720:FF:000033">
    <property type="entry name" value="Adenylyltransferase and sulfurtransferase MOCS3"/>
    <property type="match status" value="1"/>
</dbReference>
<comment type="similarity">
    <text evidence="1">Belongs to the HesA/MoeB/ThiF family.</text>
</comment>
<dbReference type="Pfam" id="PF00899">
    <property type="entry name" value="ThiF"/>
    <property type="match status" value="1"/>
</dbReference>
<keyword evidence="15" id="KW-1185">Reference proteome</keyword>
<keyword evidence="4" id="KW-0067">ATP-binding</keyword>
<dbReference type="EC" id="2.7.7.80" evidence="8"/>
<name>A0A8J8JV71_9BACT</name>
<dbReference type="Pfam" id="PF00581">
    <property type="entry name" value="Rhodanese"/>
    <property type="match status" value="1"/>
</dbReference>
<dbReference type="CDD" id="cd00158">
    <property type="entry name" value="RHOD"/>
    <property type="match status" value="1"/>
</dbReference>
<evidence type="ECO:0000256" key="2">
    <source>
        <dbReference type="ARBA" id="ARBA00022679"/>
    </source>
</evidence>
<gene>
    <name evidence="14" type="ORF">GD597_00505</name>
</gene>
<dbReference type="RefSeq" id="WP_171605831.1">
    <property type="nucleotide sequence ID" value="NZ_WHPF01000001.1"/>
</dbReference>
<comment type="function">
    <text evidence="6">Catalyzes the adenylation by ATP of the carboxyl group of the C-terminal glycine of sulfur carrier protein MoaD.</text>
</comment>
<comment type="subunit">
    <text evidence="7">Homodimer. Forms a stable heterotetrameric complex of 2 MoeB and 2 MoaD during adenylation of MoaD.</text>
</comment>
<dbReference type="AlphaFoldDB" id="A0A8J8JV71"/>
<comment type="caution">
    <text evidence="14">The sequence shown here is derived from an EMBL/GenBank/DDBJ whole genome shotgun (WGS) entry which is preliminary data.</text>
</comment>
<dbReference type="GO" id="GO:0004792">
    <property type="term" value="F:thiosulfate-cyanide sulfurtransferase activity"/>
    <property type="evidence" value="ECO:0007669"/>
    <property type="project" value="TreeGrafter"/>
</dbReference>
<dbReference type="EMBL" id="WHPF01000001">
    <property type="protein sequence ID" value="NNV53916.1"/>
    <property type="molecule type" value="Genomic_DNA"/>
</dbReference>
<dbReference type="PANTHER" id="PTHR10953:SF102">
    <property type="entry name" value="ADENYLYLTRANSFERASE AND SULFURTRANSFERASE MOCS3"/>
    <property type="match status" value="1"/>
</dbReference>
<feature type="domain" description="Rhodanese" evidence="13">
    <location>
        <begin position="270"/>
        <end position="350"/>
    </location>
</feature>
<dbReference type="GO" id="GO:0005524">
    <property type="term" value="F:ATP binding"/>
    <property type="evidence" value="ECO:0007669"/>
    <property type="project" value="UniProtKB-KW"/>
</dbReference>
<evidence type="ECO:0000256" key="11">
    <source>
        <dbReference type="ARBA" id="ARBA00075328"/>
    </source>
</evidence>
<accession>A0A8J8JV71</accession>
<dbReference type="PROSITE" id="PS50206">
    <property type="entry name" value="RHODANESE_3"/>
    <property type="match status" value="1"/>
</dbReference>
<reference evidence="14" key="1">
    <citation type="submission" date="2019-10" db="EMBL/GenBank/DDBJ databases">
        <title>Draft genome sequence of Panacibacter sp. KCS-6.</title>
        <authorList>
            <person name="Yim K.J."/>
        </authorList>
    </citation>
    <scope>NUCLEOTIDE SEQUENCE</scope>
    <source>
        <strain evidence="14">KCS-6</strain>
    </source>
</reference>
<evidence type="ECO:0000259" key="13">
    <source>
        <dbReference type="PROSITE" id="PS50206"/>
    </source>
</evidence>